<keyword evidence="5" id="KW-0671">Queuosine biosynthesis</keyword>
<evidence type="ECO:0000259" key="9">
    <source>
        <dbReference type="PROSITE" id="PS51379"/>
    </source>
</evidence>
<evidence type="ECO:0000256" key="3">
    <source>
        <dbReference type="ARBA" id="ARBA00022694"/>
    </source>
</evidence>
<dbReference type="PANTHER" id="PTHR30002:SF4">
    <property type="entry name" value="EPOXYQUEUOSINE REDUCTASE"/>
    <property type="match status" value="1"/>
</dbReference>
<dbReference type="NCBIfam" id="TIGR00276">
    <property type="entry name" value="tRNA epoxyqueuosine(34) reductase QueG"/>
    <property type="match status" value="1"/>
</dbReference>
<evidence type="ECO:0000256" key="4">
    <source>
        <dbReference type="ARBA" id="ARBA00022723"/>
    </source>
</evidence>
<organism evidence="10 11">
    <name type="scientific">Tunturiibacter lichenicola</name>
    <dbReference type="NCBI Taxonomy" id="2051959"/>
    <lineage>
        <taxon>Bacteria</taxon>
        <taxon>Pseudomonadati</taxon>
        <taxon>Acidobacteriota</taxon>
        <taxon>Terriglobia</taxon>
        <taxon>Terriglobales</taxon>
        <taxon>Acidobacteriaceae</taxon>
        <taxon>Tunturiibacter</taxon>
    </lineage>
</organism>
<keyword evidence="3" id="KW-0819">tRNA processing</keyword>
<dbReference type="FunFam" id="3.30.70.20:FF:000037">
    <property type="entry name" value="Epoxyqueuosine reductase"/>
    <property type="match status" value="1"/>
</dbReference>
<dbReference type="InterPro" id="IPR004453">
    <property type="entry name" value="QueG"/>
</dbReference>
<name>A0A852V7V2_9BACT</name>
<sequence>MAQTTQPAAAWTSDLRQWLRESAAHSGFDTVGVAPVATGNPEDDKPLDAQRFEAWIDSGRAGEMDYLKRRDEHGVLLRSDVQIAMPWARSVIVCALNYNAAAPLSIDPSSPATGWIARYAWSGRTDPAKPGELAPTDYHDELLSRLKKIESQLHERLACQTRCYVDTGPLVERAAAAKAGIGWVGKNTCVLDQKLGSWLLFGVIVTSIPVSPTFELEVAVDRCGSCTRCLDACPTDALVAPHQMDASLCISYLTIEKKGTIPEELREPMGRQVFGCDICQDVCPWNRRSPISQSDGMLPRRQLVNPSLSWLAELDSATFKQWFKGSPLERTRLKRLHRNVAIAMGNSGEAQFLPQLEQWSAAEDPVLAESSQWAIARIHGLTNTPTPQPS</sequence>
<keyword evidence="4" id="KW-0479">Metal-binding</keyword>
<dbReference type="EMBL" id="JACCCU010000001">
    <property type="protein sequence ID" value="NYF89003.1"/>
    <property type="molecule type" value="Genomic_DNA"/>
</dbReference>
<dbReference type="InterPro" id="IPR017896">
    <property type="entry name" value="4Fe4S_Fe-S-bd"/>
</dbReference>
<evidence type="ECO:0000313" key="11">
    <source>
        <dbReference type="Proteomes" id="UP000564385"/>
    </source>
</evidence>
<dbReference type="Pfam" id="PF13484">
    <property type="entry name" value="Fer4_16"/>
    <property type="match status" value="1"/>
</dbReference>
<keyword evidence="1" id="KW-0004">4Fe-4S</keyword>
<dbReference type="EC" id="1.17.99.6" evidence="10"/>
<feature type="domain" description="4Fe-4S ferredoxin-type" evidence="9">
    <location>
        <begin position="214"/>
        <end position="243"/>
    </location>
</feature>
<reference evidence="10 11" key="1">
    <citation type="submission" date="2020-07" db="EMBL/GenBank/DDBJ databases">
        <title>Genomic Encyclopedia of Type Strains, Phase IV (KMG-V): Genome sequencing to study the core and pangenomes of soil and plant-associated prokaryotes.</title>
        <authorList>
            <person name="Whitman W."/>
        </authorList>
    </citation>
    <scope>NUCLEOTIDE SEQUENCE [LARGE SCALE GENOMIC DNA]</scope>
    <source>
        <strain evidence="10 11">M8UP22</strain>
    </source>
</reference>
<proteinExistence type="predicted"/>
<keyword evidence="2" id="KW-0963">Cytoplasm</keyword>
<dbReference type="PROSITE" id="PS00198">
    <property type="entry name" value="4FE4S_FER_1"/>
    <property type="match status" value="1"/>
</dbReference>
<evidence type="ECO:0000313" key="10">
    <source>
        <dbReference type="EMBL" id="NYF89003.1"/>
    </source>
</evidence>
<keyword evidence="8" id="KW-0411">Iron-sulfur</keyword>
<dbReference type="GO" id="GO:0052693">
    <property type="term" value="F:epoxyqueuosine reductase activity"/>
    <property type="evidence" value="ECO:0007669"/>
    <property type="project" value="UniProtKB-EC"/>
</dbReference>
<evidence type="ECO:0000256" key="7">
    <source>
        <dbReference type="ARBA" id="ARBA00023004"/>
    </source>
</evidence>
<dbReference type="GO" id="GO:0008616">
    <property type="term" value="P:tRNA queuosine(34) biosynthetic process"/>
    <property type="evidence" value="ECO:0007669"/>
    <property type="project" value="UniProtKB-KW"/>
</dbReference>
<dbReference type="PANTHER" id="PTHR30002">
    <property type="entry name" value="EPOXYQUEUOSINE REDUCTASE"/>
    <property type="match status" value="1"/>
</dbReference>
<keyword evidence="7" id="KW-0408">Iron</keyword>
<protein>
    <submittedName>
        <fullName evidence="10">Epoxyqueuosine reductase</fullName>
        <ecNumber evidence="10">1.17.99.6</ecNumber>
    </submittedName>
</protein>
<dbReference type="Proteomes" id="UP000564385">
    <property type="component" value="Unassembled WGS sequence"/>
</dbReference>
<dbReference type="InterPro" id="IPR017900">
    <property type="entry name" value="4Fe4S_Fe_S_CS"/>
</dbReference>
<comment type="caution">
    <text evidence="10">The sequence shown here is derived from an EMBL/GenBank/DDBJ whole genome shotgun (WGS) entry which is preliminary data.</text>
</comment>
<evidence type="ECO:0000256" key="5">
    <source>
        <dbReference type="ARBA" id="ARBA00022785"/>
    </source>
</evidence>
<evidence type="ECO:0000256" key="6">
    <source>
        <dbReference type="ARBA" id="ARBA00023002"/>
    </source>
</evidence>
<keyword evidence="6 10" id="KW-0560">Oxidoreductase</keyword>
<evidence type="ECO:0000256" key="2">
    <source>
        <dbReference type="ARBA" id="ARBA00022490"/>
    </source>
</evidence>
<dbReference type="GO" id="GO:0051539">
    <property type="term" value="F:4 iron, 4 sulfur cluster binding"/>
    <property type="evidence" value="ECO:0007669"/>
    <property type="project" value="UniProtKB-KW"/>
</dbReference>
<dbReference type="Pfam" id="PF08331">
    <property type="entry name" value="QueG_DUF1730"/>
    <property type="match status" value="1"/>
</dbReference>
<dbReference type="SUPFAM" id="SSF46548">
    <property type="entry name" value="alpha-helical ferredoxin"/>
    <property type="match status" value="1"/>
</dbReference>
<dbReference type="AlphaFoldDB" id="A0A852V7V2"/>
<dbReference type="InterPro" id="IPR013542">
    <property type="entry name" value="QueG_DUF1730"/>
</dbReference>
<dbReference type="PROSITE" id="PS51379">
    <property type="entry name" value="4FE4S_FER_2"/>
    <property type="match status" value="1"/>
</dbReference>
<dbReference type="GO" id="GO:0046872">
    <property type="term" value="F:metal ion binding"/>
    <property type="evidence" value="ECO:0007669"/>
    <property type="project" value="UniProtKB-KW"/>
</dbReference>
<evidence type="ECO:0000256" key="8">
    <source>
        <dbReference type="ARBA" id="ARBA00023014"/>
    </source>
</evidence>
<accession>A0A852V7V2</accession>
<gene>
    <name evidence="10" type="ORF">HDF08_001070</name>
</gene>
<evidence type="ECO:0000256" key="1">
    <source>
        <dbReference type="ARBA" id="ARBA00022485"/>
    </source>
</evidence>
<dbReference type="Gene3D" id="3.30.70.20">
    <property type="match status" value="1"/>
</dbReference>